<accession>A0A182NYF1</accession>
<evidence type="ECO:0000313" key="1">
    <source>
        <dbReference type="EnsemblMetazoa" id="ADIR014850-PA"/>
    </source>
</evidence>
<dbReference type="VEuPathDB" id="VectorBase:ADIR014850"/>
<evidence type="ECO:0000313" key="2">
    <source>
        <dbReference type="Proteomes" id="UP000075884"/>
    </source>
</evidence>
<organism evidence="1 2">
    <name type="scientific">Anopheles dirus</name>
    <dbReference type="NCBI Taxonomy" id="7168"/>
    <lineage>
        <taxon>Eukaryota</taxon>
        <taxon>Metazoa</taxon>
        <taxon>Ecdysozoa</taxon>
        <taxon>Arthropoda</taxon>
        <taxon>Hexapoda</taxon>
        <taxon>Insecta</taxon>
        <taxon>Pterygota</taxon>
        <taxon>Neoptera</taxon>
        <taxon>Endopterygota</taxon>
        <taxon>Diptera</taxon>
        <taxon>Nematocera</taxon>
        <taxon>Culicoidea</taxon>
        <taxon>Culicidae</taxon>
        <taxon>Anophelinae</taxon>
        <taxon>Anopheles</taxon>
    </lineage>
</organism>
<proteinExistence type="predicted"/>
<protein>
    <submittedName>
        <fullName evidence="1">Uncharacterized protein</fullName>
    </submittedName>
</protein>
<dbReference type="AlphaFoldDB" id="A0A182NYF1"/>
<dbReference type="EnsemblMetazoa" id="ADIR014850-RA">
    <property type="protein sequence ID" value="ADIR014850-PA"/>
    <property type="gene ID" value="ADIR014850"/>
</dbReference>
<keyword evidence="2" id="KW-1185">Reference proteome</keyword>
<sequence length="87" mass="9867">MKVETLFHTLYLSKTFFAGFSAEGTGISKAVLEEEGTGSTAEFRFKAVIKNNRCNARIQTVLEIPTLSSCRLREFRLLAWCFRSRNA</sequence>
<reference evidence="2" key="1">
    <citation type="submission" date="2013-03" db="EMBL/GenBank/DDBJ databases">
        <title>The Genome Sequence of Anopheles dirus WRAIR2.</title>
        <authorList>
            <consortium name="The Broad Institute Genomics Platform"/>
            <person name="Neafsey D.E."/>
            <person name="Walton C."/>
            <person name="Walker B."/>
            <person name="Young S.K."/>
            <person name="Zeng Q."/>
            <person name="Gargeya S."/>
            <person name="Fitzgerald M."/>
            <person name="Haas B."/>
            <person name="Abouelleil A."/>
            <person name="Allen A.W."/>
            <person name="Alvarado L."/>
            <person name="Arachchi H.M."/>
            <person name="Berlin A.M."/>
            <person name="Chapman S.B."/>
            <person name="Gainer-Dewar J."/>
            <person name="Goldberg J."/>
            <person name="Griggs A."/>
            <person name="Gujja S."/>
            <person name="Hansen M."/>
            <person name="Howarth C."/>
            <person name="Imamovic A."/>
            <person name="Ireland A."/>
            <person name="Larimer J."/>
            <person name="McCowan C."/>
            <person name="Murphy C."/>
            <person name="Pearson M."/>
            <person name="Poon T.W."/>
            <person name="Priest M."/>
            <person name="Roberts A."/>
            <person name="Saif S."/>
            <person name="Shea T."/>
            <person name="Sisk P."/>
            <person name="Sykes S."/>
            <person name="Wortman J."/>
            <person name="Nusbaum C."/>
            <person name="Birren B."/>
        </authorList>
    </citation>
    <scope>NUCLEOTIDE SEQUENCE [LARGE SCALE GENOMIC DNA]</scope>
    <source>
        <strain evidence="2">WRAIR2</strain>
    </source>
</reference>
<name>A0A182NYF1_9DIPT</name>
<dbReference type="Proteomes" id="UP000075884">
    <property type="component" value="Unassembled WGS sequence"/>
</dbReference>
<reference evidence="1" key="2">
    <citation type="submission" date="2020-05" db="UniProtKB">
        <authorList>
            <consortium name="EnsemblMetazoa"/>
        </authorList>
    </citation>
    <scope>IDENTIFICATION</scope>
    <source>
        <strain evidence="1">WRAIR2</strain>
    </source>
</reference>